<comment type="caution">
    <text evidence="1">The sequence shown here is derived from an EMBL/GenBank/DDBJ whole genome shotgun (WGS) entry which is preliminary data.</text>
</comment>
<accession>A0A015JJJ0</accession>
<proteinExistence type="predicted"/>
<protein>
    <submittedName>
        <fullName evidence="1">Uncharacterized protein</fullName>
    </submittedName>
</protein>
<dbReference type="EMBL" id="JEMT01017847">
    <property type="protein sequence ID" value="EXX67320.1"/>
    <property type="molecule type" value="Genomic_DNA"/>
</dbReference>
<evidence type="ECO:0000313" key="2">
    <source>
        <dbReference type="Proteomes" id="UP000022910"/>
    </source>
</evidence>
<keyword evidence="2" id="KW-1185">Reference proteome</keyword>
<organism evidence="1 2">
    <name type="scientific">Rhizophagus irregularis (strain DAOM 197198w)</name>
    <name type="common">Glomus intraradices</name>
    <dbReference type="NCBI Taxonomy" id="1432141"/>
    <lineage>
        <taxon>Eukaryota</taxon>
        <taxon>Fungi</taxon>
        <taxon>Fungi incertae sedis</taxon>
        <taxon>Mucoromycota</taxon>
        <taxon>Glomeromycotina</taxon>
        <taxon>Glomeromycetes</taxon>
        <taxon>Glomerales</taxon>
        <taxon>Glomeraceae</taxon>
        <taxon>Rhizophagus</taxon>
    </lineage>
</organism>
<dbReference type="Proteomes" id="UP000022910">
    <property type="component" value="Unassembled WGS sequence"/>
</dbReference>
<reference evidence="1 2" key="1">
    <citation type="submission" date="2014-02" db="EMBL/GenBank/DDBJ databases">
        <title>Single nucleus genome sequencing reveals high similarity among nuclei of an endomycorrhizal fungus.</title>
        <authorList>
            <person name="Lin K."/>
            <person name="Geurts R."/>
            <person name="Zhang Z."/>
            <person name="Limpens E."/>
            <person name="Saunders D.G."/>
            <person name="Mu D."/>
            <person name="Pang E."/>
            <person name="Cao H."/>
            <person name="Cha H."/>
            <person name="Lin T."/>
            <person name="Zhou Q."/>
            <person name="Shang Y."/>
            <person name="Li Y."/>
            <person name="Ivanov S."/>
            <person name="Sharma T."/>
            <person name="Velzen R.V."/>
            <person name="Ruijter N.D."/>
            <person name="Aanen D.K."/>
            <person name="Win J."/>
            <person name="Kamoun S."/>
            <person name="Bisseling T."/>
            <person name="Huang S."/>
        </authorList>
    </citation>
    <scope>NUCLEOTIDE SEQUENCE [LARGE SCALE GENOMIC DNA]</scope>
    <source>
        <strain evidence="2">DAOM197198w</strain>
    </source>
</reference>
<sequence length="127" mass="14911">MTNDHWIQHHRPILSDNKVKEKELYNSVTAGIKNIVDEVKKEIVVLNVSDNFSCKLATIYDEVVAVRMSVFSKRCVIYIARNCNWLPKDVEYVGRIEKYLNISQKRVQYKEIFKGKDLHDVIMSHKT</sequence>
<dbReference type="AlphaFoldDB" id="A0A015JJJ0"/>
<gene>
    <name evidence="1" type="ORF">RirG_115470</name>
</gene>
<name>A0A015JJJ0_RHIIW</name>
<dbReference type="HOGENOM" id="CLU_1971708_0_0_1"/>
<evidence type="ECO:0000313" key="1">
    <source>
        <dbReference type="EMBL" id="EXX67320.1"/>
    </source>
</evidence>